<dbReference type="GO" id="GO:0005794">
    <property type="term" value="C:Golgi apparatus"/>
    <property type="evidence" value="ECO:0007669"/>
    <property type="project" value="TreeGrafter"/>
</dbReference>
<evidence type="ECO:0000259" key="9">
    <source>
        <dbReference type="Pfam" id="PF00082"/>
    </source>
</evidence>
<dbReference type="Pfam" id="PF00082">
    <property type="entry name" value="Peptidase_S8"/>
    <property type="match status" value="1"/>
</dbReference>
<dbReference type="Pfam" id="PF23094">
    <property type="entry name" value="MBTPS1_3rd"/>
    <property type="match status" value="1"/>
</dbReference>
<evidence type="ECO:0000256" key="8">
    <source>
        <dbReference type="SAM" id="SignalP"/>
    </source>
</evidence>
<feature type="region of interest" description="Disordered" evidence="6">
    <location>
        <begin position="1009"/>
        <end position="1045"/>
    </location>
</feature>
<dbReference type="InterPro" id="IPR036852">
    <property type="entry name" value="Peptidase_S8/S53_dom_sf"/>
</dbReference>
<feature type="domain" description="MBTPS1 third" evidence="12">
    <location>
        <begin position="498"/>
        <end position="626"/>
    </location>
</feature>
<feature type="domain" description="MBTPS1 fourth" evidence="11">
    <location>
        <begin position="627"/>
        <end position="896"/>
    </location>
</feature>
<protein>
    <recommendedName>
        <fullName evidence="15">Peptidase S8/S53 domain-containing protein</fullName>
    </recommendedName>
</protein>
<feature type="transmembrane region" description="Helical" evidence="7">
    <location>
        <begin position="1093"/>
        <end position="1112"/>
    </location>
</feature>
<dbReference type="InterPro" id="IPR057032">
    <property type="entry name" value="MBTPS1_4th"/>
</dbReference>
<evidence type="ECO:0000313" key="14">
    <source>
        <dbReference type="Proteomes" id="UP001314263"/>
    </source>
</evidence>
<feature type="active site" description="Charge relay system" evidence="5">
    <location>
        <position position="420"/>
    </location>
</feature>
<dbReference type="InterPro" id="IPR050131">
    <property type="entry name" value="Peptidase_S8_subtilisin-like"/>
</dbReference>
<dbReference type="PROSITE" id="PS00137">
    <property type="entry name" value="SUBTILASE_HIS"/>
    <property type="match status" value="1"/>
</dbReference>
<evidence type="ECO:0000256" key="1">
    <source>
        <dbReference type="ARBA" id="ARBA00011073"/>
    </source>
</evidence>
<keyword evidence="7" id="KW-1133">Transmembrane helix</keyword>
<dbReference type="InterPro" id="IPR023828">
    <property type="entry name" value="Peptidase_S8_Ser-AS"/>
</dbReference>
<dbReference type="InterPro" id="IPR000209">
    <property type="entry name" value="Peptidase_S8/S53_dom"/>
</dbReference>
<feature type="signal peptide" evidence="8">
    <location>
        <begin position="1"/>
        <end position="20"/>
    </location>
</feature>
<feature type="domain" description="Membrane-bound transcription factor site-1 protease-like N-terminal" evidence="10">
    <location>
        <begin position="46"/>
        <end position="120"/>
    </location>
</feature>
<feature type="region of interest" description="Disordered" evidence="6">
    <location>
        <begin position="970"/>
        <end position="996"/>
    </location>
</feature>
<dbReference type="SUPFAM" id="SSF52743">
    <property type="entry name" value="Subtilisin-like"/>
    <property type="match status" value="1"/>
</dbReference>
<keyword evidence="7" id="KW-0472">Membrane</keyword>
<dbReference type="Pfam" id="PF23001">
    <property type="entry name" value="MBTP1_N"/>
    <property type="match status" value="1"/>
</dbReference>
<evidence type="ECO:0000259" key="11">
    <source>
        <dbReference type="Pfam" id="PF23090"/>
    </source>
</evidence>
<evidence type="ECO:0000256" key="4">
    <source>
        <dbReference type="ARBA" id="ARBA00022825"/>
    </source>
</evidence>
<dbReference type="PANTHER" id="PTHR43806:SF7">
    <property type="entry name" value="MEMBRANE-BOUND TRANSCRIPTION FACTOR SITE-1 PROTEASE"/>
    <property type="match status" value="1"/>
</dbReference>
<dbReference type="Proteomes" id="UP001314263">
    <property type="component" value="Unassembled WGS sequence"/>
</dbReference>
<keyword evidence="7" id="KW-0812">Transmembrane</keyword>
<dbReference type="PROSITE" id="PS51892">
    <property type="entry name" value="SUBTILASE"/>
    <property type="match status" value="1"/>
</dbReference>
<dbReference type="PANTHER" id="PTHR43806">
    <property type="entry name" value="PEPTIDASE S8"/>
    <property type="match status" value="1"/>
</dbReference>
<keyword evidence="4 5" id="KW-0720">Serine protease</keyword>
<dbReference type="InterPro" id="IPR015500">
    <property type="entry name" value="Peptidase_S8_subtilisin-rel"/>
</dbReference>
<dbReference type="GO" id="GO:0004252">
    <property type="term" value="F:serine-type endopeptidase activity"/>
    <property type="evidence" value="ECO:0007669"/>
    <property type="project" value="UniProtKB-UniRule"/>
</dbReference>
<evidence type="ECO:0000256" key="3">
    <source>
        <dbReference type="ARBA" id="ARBA00022801"/>
    </source>
</evidence>
<feature type="compositionally biased region" description="Basic residues" evidence="6">
    <location>
        <begin position="1141"/>
        <end position="1150"/>
    </location>
</feature>
<gene>
    <name evidence="13" type="ORF">CVIRNUC_008121</name>
</gene>
<dbReference type="PRINTS" id="PR00723">
    <property type="entry name" value="SUBTILISIN"/>
</dbReference>
<dbReference type="GO" id="GO:0006508">
    <property type="term" value="P:proteolysis"/>
    <property type="evidence" value="ECO:0007669"/>
    <property type="project" value="UniProtKB-KW"/>
</dbReference>
<feature type="region of interest" description="Disordered" evidence="6">
    <location>
        <begin position="1116"/>
        <end position="1150"/>
    </location>
</feature>
<feature type="active site" description="Charge relay system" evidence="5">
    <location>
        <position position="254"/>
    </location>
</feature>
<proteinExistence type="inferred from homology"/>
<dbReference type="AlphaFoldDB" id="A0AAV1IDP1"/>
<dbReference type="InterPro" id="IPR057060">
    <property type="entry name" value="MBTPS1_3rd"/>
</dbReference>
<name>A0AAV1IDP1_9CHLO</name>
<evidence type="ECO:0000256" key="2">
    <source>
        <dbReference type="ARBA" id="ARBA00022670"/>
    </source>
</evidence>
<feature type="domain" description="Peptidase S8/S53" evidence="9">
    <location>
        <begin position="214"/>
        <end position="477"/>
    </location>
</feature>
<evidence type="ECO:0000256" key="7">
    <source>
        <dbReference type="SAM" id="Phobius"/>
    </source>
</evidence>
<dbReference type="EMBL" id="CAUYUE010000011">
    <property type="protein sequence ID" value="CAK0784916.1"/>
    <property type="molecule type" value="Genomic_DNA"/>
</dbReference>
<dbReference type="InterPro" id="IPR022398">
    <property type="entry name" value="Peptidase_S8_His-AS"/>
</dbReference>
<keyword evidence="2 5" id="KW-0645">Protease</keyword>
<organism evidence="13 14">
    <name type="scientific">Coccomyxa viridis</name>
    <dbReference type="NCBI Taxonomy" id="1274662"/>
    <lineage>
        <taxon>Eukaryota</taxon>
        <taxon>Viridiplantae</taxon>
        <taxon>Chlorophyta</taxon>
        <taxon>core chlorophytes</taxon>
        <taxon>Trebouxiophyceae</taxon>
        <taxon>Trebouxiophyceae incertae sedis</taxon>
        <taxon>Coccomyxaceae</taxon>
        <taxon>Coccomyxa</taxon>
    </lineage>
</organism>
<dbReference type="Pfam" id="PF23090">
    <property type="entry name" value="MBTPS1_4th"/>
    <property type="match status" value="1"/>
</dbReference>
<evidence type="ECO:0000256" key="6">
    <source>
        <dbReference type="SAM" id="MobiDB-lite"/>
    </source>
</evidence>
<dbReference type="PROSITE" id="PS00138">
    <property type="entry name" value="SUBTILASE_SER"/>
    <property type="match status" value="1"/>
</dbReference>
<evidence type="ECO:0008006" key="15">
    <source>
        <dbReference type="Google" id="ProtNLM"/>
    </source>
</evidence>
<accession>A0AAV1IDP1</accession>
<feature type="active site" description="Charge relay system" evidence="5">
    <location>
        <position position="223"/>
    </location>
</feature>
<dbReference type="Gene3D" id="3.40.50.200">
    <property type="entry name" value="Peptidase S8/S53 domain"/>
    <property type="match status" value="1"/>
</dbReference>
<reference evidence="13 14" key="1">
    <citation type="submission" date="2023-10" db="EMBL/GenBank/DDBJ databases">
        <authorList>
            <person name="Maclean D."/>
            <person name="Macfadyen A."/>
        </authorList>
    </citation>
    <scope>NUCLEOTIDE SEQUENCE [LARGE SCALE GENOMIC DNA]</scope>
</reference>
<evidence type="ECO:0000313" key="13">
    <source>
        <dbReference type="EMBL" id="CAK0784916.1"/>
    </source>
</evidence>
<sequence>MVRSILACLLLLAICGVSREADVPIESCAINGHGESWASETPPQLYIVRFNEYKMAAEHKRDVSRRLAREPISWSWVERDNRAMAYPTDFGLLQLAASTLEASKAALLTLHTVKDLHPERQLTRSLLWEEPQSGRTADVNVSLAECSLLQTGGGVGGSVAKRPGRLCTRSTIGLHEEIVREPLNGTGSQRHLLTKNSVTAAFSAQSLWAAGYLGKGVKMGVFDTGIRNDHPHVKNIKERTNWTHEPTLEDGLGHGTFVAGVVAGGDAACPGFAIEADIYTFRVFTNDQVSFTSWFLDAFNYAIATEMDVVNLSIGGPDYLDLPFVEKVWEITSNGIIMVSAIGNDGPLYGTLNNPADQNDVLGVGGIDYQDNIATFSSRGMSTWELPRGYGRSKPDVVAYGRDVMGSRIQGGCRSLSGTSVASPVVAGAVCLLASTVPEEHRWHRRGGILNPASMKQALVEGAERIPGINLFEQGAGKMNLLNSTEVLKQYKPRASVVPAELDFTDCPYMWPFCRQPLYANAMPLMFNATVLNGMGLIGTFAEEPTFTSTNLGGRFLDVRFERSLQLWPWSGFLALYIRVTQDGAGYEGVAKGEVSFVVESPPERGEKQPRRTHVKLPITLEIIPTPPREKRVLWDQFHSLRYPPAYIPRDSLDVRNDILDWHGDHPHTNYHDLYNAMRSGGYFLEVLGSPLTCFDASQYGALLMVDLEEEYYPEEITKLEQDVRDGLGLIVFGEWFNVDTMVKMKFFDDNTRSWWTPVTGGANVPALNDLLRPYGIAFGDAVLEGQAALDGEQIYYASGANIVRFPAGGYLHAQSLADKSAAGTTRSVGRFGTAASGDSHAVLGLTAFHKGRIAVYGDSNCLDSSHMRTPCFRLLSKLLTYTNTGKAEGALMAPEAKLPEPLGNEALLLPQRRTDVDMAAVSAVLSQRMLCHPNAPLEFQQNTIPHRGAHKDTREAAVTKLRNDAVVVPLNQQGPLNDTAAGAGKQGASEEEPLLSSMDPDLADARVTADSTAGAQIQHGRDGVSKAGSGEGGWQAGTNPKGMRIEDAFRDPGPAMGMAGAQGERQGKNAFTVGGDERPARRRSFLSDTMQFMPQVLAVAGALAVLGLWTLSRRSKAKQAPAPSPDVPHEALNMGNGLGHRARARHSND</sequence>
<evidence type="ECO:0000259" key="12">
    <source>
        <dbReference type="Pfam" id="PF23094"/>
    </source>
</evidence>
<evidence type="ECO:0000259" key="10">
    <source>
        <dbReference type="Pfam" id="PF23001"/>
    </source>
</evidence>
<feature type="chain" id="PRO_5043606424" description="Peptidase S8/S53 domain-containing protein" evidence="8">
    <location>
        <begin position="21"/>
        <end position="1150"/>
    </location>
</feature>
<keyword evidence="3 5" id="KW-0378">Hydrolase</keyword>
<keyword evidence="8" id="KW-0732">Signal</keyword>
<keyword evidence="14" id="KW-1185">Reference proteome</keyword>
<evidence type="ECO:0000256" key="5">
    <source>
        <dbReference type="PROSITE-ProRule" id="PRU01240"/>
    </source>
</evidence>
<comment type="caution">
    <text evidence="13">The sequence shown here is derived from an EMBL/GenBank/DDBJ whole genome shotgun (WGS) entry which is preliminary data.</text>
</comment>
<comment type="similarity">
    <text evidence="1 5">Belongs to the peptidase S8 family.</text>
</comment>
<dbReference type="InterPro" id="IPR055143">
    <property type="entry name" value="MBTP1_N"/>
</dbReference>